<accession>A0A3S3P4A3</accession>
<reference evidence="5 6" key="1">
    <citation type="journal article" date="2018" name="Front. Microbiol.">
        <title>Novel Insights Into Bacterial Dimethylsulfoniopropionate Catabolism in the East China Sea.</title>
        <authorList>
            <person name="Liu J."/>
            <person name="Liu J."/>
            <person name="Zhang S.H."/>
            <person name="Liang J."/>
            <person name="Lin H."/>
            <person name="Song D."/>
            <person name="Yang G.P."/>
            <person name="Todd J.D."/>
            <person name="Zhang X.H."/>
        </authorList>
    </citation>
    <scope>NUCLEOTIDE SEQUENCE [LARGE SCALE GENOMIC DNA]</scope>
    <source>
        <strain evidence="5 6">ZYFD042</strain>
    </source>
</reference>
<evidence type="ECO:0000259" key="4">
    <source>
        <dbReference type="PROSITE" id="PS50977"/>
    </source>
</evidence>
<evidence type="ECO:0000313" key="6">
    <source>
        <dbReference type="Proteomes" id="UP000285970"/>
    </source>
</evidence>
<dbReference type="InterPro" id="IPR001647">
    <property type="entry name" value="HTH_TetR"/>
</dbReference>
<dbReference type="Gene3D" id="1.10.357.10">
    <property type="entry name" value="Tetracycline Repressor, domain 2"/>
    <property type="match status" value="1"/>
</dbReference>
<dbReference type="SUPFAM" id="SSF46689">
    <property type="entry name" value="Homeodomain-like"/>
    <property type="match status" value="1"/>
</dbReference>
<dbReference type="OrthoDB" id="3786809at2"/>
<dbReference type="PROSITE" id="PS50977">
    <property type="entry name" value="HTH_TETR_2"/>
    <property type="match status" value="1"/>
</dbReference>
<dbReference type="InterPro" id="IPR009057">
    <property type="entry name" value="Homeodomain-like_sf"/>
</dbReference>
<feature type="DNA-binding region" description="H-T-H motif" evidence="2">
    <location>
        <begin position="45"/>
        <end position="64"/>
    </location>
</feature>
<dbReference type="EMBL" id="RBZY01000023">
    <property type="protein sequence ID" value="RWR19344.1"/>
    <property type="molecule type" value="Genomic_DNA"/>
</dbReference>
<comment type="caution">
    <text evidence="5">The sequence shown here is derived from an EMBL/GenBank/DDBJ whole genome shotgun (WGS) entry which is preliminary data.</text>
</comment>
<evidence type="ECO:0000256" key="1">
    <source>
        <dbReference type="ARBA" id="ARBA00023125"/>
    </source>
</evidence>
<proteinExistence type="predicted"/>
<name>A0A3S3P4A3_9MICO</name>
<dbReference type="GO" id="GO:0003677">
    <property type="term" value="F:DNA binding"/>
    <property type="evidence" value="ECO:0007669"/>
    <property type="project" value="UniProtKB-UniRule"/>
</dbReference>
<gene>
    <name evidence="5" type="ORF">D8Y23_07855</name>
</gene>
<feature type="region of interest" description="Disordered" evidence="3">
    <location>
        <begin position="1"/>
        <end position="23"/>
    </location>
</feature>
<protein>
    <submittedName>
        <fullName evidence="5">TetR/AcrR family transcriptional regulator</fullName>
    </submittedName>
</protein>
<organism evidence="5 6">
    <name type="scientific">Microbacterium enclense</name>
    <dbReference type="NCBI Taxonomy" id="993073"/>
    <lineage>
        <taxon>Bacteria</taxon>
        <taxon>Bacillati</taxon>
        <taxon>Actinomycetota</taxon>
        <taxon>Actinomycetes</taxon>
        <taxon>Micrococcales</taxon>
        <taxon>Microbacteriaceae</taxon>
        <taxon>Microbacterium</taxon>
    </lineage>
</organism>
<dbReference type="Proteomes" id="UP000285970">
    <property type="component" value="Unassembled WGS sequence"/>
</dbReference>
<keyword evidence="1 2" id="KW-0238">DNA-binding</keyword>
<sequence length="219" mass="24024">MRAMGGRPTVNGMSEPKQQRSRDSFAKVRAAVLELLHERGTGQFSLAEVSARAEVSIGSIYGRVSSKVELLRVIQGQEFDRLDVETEERVGAAGVGAASFARATAEIVTVYAEILRENRDLLSPFFLLGVEDAEILDRGRRSGDAGQAVFLRALLAAAEEHGVDLTRERADWAFEIFYSLCVRYLGLGVTATASPHDAYAWPDLLERLSRTVYLTVSSD</sequence>
<evidence type="ECO:0000256" key="3">
    <source>
        <dbReference type="SAM" id="MobiDB-lite"/>
    </source>
</evidence>
<evidence type="ECO:0000313" key="5">
    <source>
        <dbReference type="EMBL" id="RWR19344.1"/>
    </source>
</evidence>
<evidence type="ECO:0000256" key="2">
    <source>
        <dbReference type="PROSITE-ProRule" id="PRU00335"/>
    </source>
</evidence>
<dbReference type="AlphaFoldDB" id="A0A3S3P4A3"/>
<feature type="domain" description="HTH tetR-type" evidence="4">
    <location>
        <begin position="22"/>
        <end position="82"/>
    </location>
</feature>
<dbReference type="Pfam" id="PF00440">
    <property type="entry name" value="TetR_N"/>
    <property type="match status" value="1"/>
</dbReference>